<dbReference type="RefSeq" id="XP_026072458.1">
    <property type="nucleotide sequence ID" value="XM_026216673.1"/>
</dbReference>
<keyword evidence="6 8" id="KW-0472">Membrane</keyword>
<feature type="domain" description="Lysosome-associated membrane glycoprotein 2-like luminal" evidence="12">
    <location>
        <begin position="157"/>
        <end position="300"/>
    </location>
</feature>
<dbReference type="AlphaFoldDB" id="A0A6P6KJJ3"/>
<dbReference type="GO" id="GO:0005886">
    <property type="term" value="C:plasma membrane"/>
    <property type="evidence" value="ECO:0007669"/>
    <property type="project" value="TreeGrafter"/>
</dbReference>
<dbReference type="PANTHER" id="PTHR11506:SF2">
    <property type="entry name" value="MACROSIALIN"/>
    <property type="match status" value="1"/>
</dbReference>
<dbReference type="OrthoDB" id="9428839at2759"/>
<feature type="domain" description="Lysosome-associated membrane glycoprotein 2-like transmembrane" evidence="13">
    <location>
        <begin position="319"/>
        <end position="350"/>
    </location>
</feature>
<evidence type="ECO:0000259" key="12">
    <source>
        <dbReference type="Pfam" id="PF01299"/>
    </source>
</evidence>
<feature type="signal peptide" evidence="11">
    <location>
        <begin position="1"/>
        <end position="20"/>
    </location>
</feature>
<dbReference type="Pfam" id="PF01299">
    <property type="entry name" value="Lamp2-like_luminal"/>
    <property type="match status" value="1"/>
</dbReference>
<keyword evidence="5 10" id="KW-1133">Transmembrane helix</keyword>
<keyword evidence="3 11" id="KW-0732">Signal</keyword>
<accession>A0A6P6KJJ3</accession>
<keyword evidence="8" id="KW-0458">Lysosome</keyword>
<dbReference type="GO" id="GO:0072594">
    <property type="term" value="P:establishment of protein localization to organelle"/>
    <property type="evidence" value="ECO:0007669"/>
    <property type="project" value="TreeGrafter"/>
</dbReference>
<feature type="compositionally biased region" description="Polar residues" evidence="9">
    <location>
        <begin position="31"/>
        <end position="42"/>
    </location>
</feature>
<evidence type="ECO:0000256" key="5">
    <source>
        <dbReference type="ARBA" id="ARBA00022989"/>
    </source>
</evidence>
<dbReference type="InterPro" id="IPR002000">
    <property type="entry name" value="Lysosome-assoc_membr_glycop"/>
</dbReference>
<comment type="caution">
    <text evidence="8">Lacks conserved residue(s) required for the propagation of feature annotation.</text>
</comment>
<name>A0A6P6KJJ3_CARAU</name>
<feature type="compositionally biased region" description="Low complexity" evidence="9">
    <location>
        <begin position="43"/>
        <end position="147"/>
    </location>
</feature>
<dbReference type="PRINTS" id="PR00336">
    <property type="entry name" value="LYSASSOCTDMP"/>
</dbReference>
<dbReference type="GO" id="GO:0031902">
    <property type="term" value="C:late endosome membrane"/>
    <property type="evidence" value="ECO:0007669"/>
    <property type="project" value="TreeGrafter"/>
</dbReference>
<evidence type="ECO:0000256" key="2">
    <source>
        <dbReference type="ARBA" id="ARBA00022692"/>
    </source>
</evidence>
<feature type="transmembrane region" description="Helical" evidence="10">
    <location>
        <begin position="319"/>
        <end position="340"/>
    </location>
</feature>
<dbReference type="InterPro" id="IPR047002">
    <property type="entry name" value="Tcp10_C_sf"/>
</dbReference>
<keyword evidence="2 8" id="KW-0812">Transmembrane</keyword>
<sequence length="352" mass="38043">MKHGLFLIALLVAGTALTSGEDGSAYMAPTTAPSLNAINPNKTTTTHSPNTTTTTTHSPNTTTTTTHSPNTTTTTTHSPNTTTTTTHSPNTTTTTTHSPNTTTTTHSPNTTTTTHNPNVTTTTHYPNVTTHNPNSTTTAPTTTSMPMPMPTPSTNMTTGNYNVSDGKGAPCIMVEAAIGIRVNTSEVNDTYIVQPKKTNVKGNCSEEEAFLMISFSEGNISLQFQKDKTTKKVYVKYVQYHLSYAFKKGIEGNYTGMNTSLELFSVDAGHSYSCKDETVHMGNGVSLDLTQYKVQAFDIKNKNFGPPELCKADQPDYRVPIAVGVILIILIIIVVIAYLISRKRRTDGYQSL</sequence>
<evidence type="ECO:0000256" key="8">
    <source>
        <dbReference type="PROSITE-ProRule" id="PRU00740"/>
    </source>
</evidence>
<dbReference type="Gene3D" id="2.40.160.110">
    <property type="match status" value="1"/>
</dbReference>
<dbReference type="Pfam" id="PF21222">
    <property type="entry name" value="Lamp2_2nd"/>
    <property type="match status" value="1"/>
</dbReference>
<dbReference type="GO" id="GO:0005765">
    <property type="term" value="C:lysosomal membrane"/>
    <property type="evidence" value="ECO:0007669"/>
    <property type="project" value="UniProtKB-SubCell"/>
</dbReference>
<evidence type="ECO:0000256" key="11">
    <source>
        <dbReference type="SAM" id="SignalP"/>
    </source>
</evidence>
<dbReference type="GeneID" id="113052258"/>
<comment type="subcellular location">
    <subcellularLocation>
        <location evidence="1">Endosome membrane</location>
        <topology evidence="1">Single-pass type I membrane protein</topology>
    </subcellularLocation>
    <subcellularLocation>
        <location evidence="8">Lysosome membrane</location>
        <topology evidence="8">Single-pass type I membrane protein</topology>
    </subcellularLocation>
</comment>
<comment type="similarity">
    <text evidence="8">Belongs to the LAMP family.</text>
</comment>
<dbReference type="PROSITE" id="PS51407">
    <property type="entry name" value="LAMP_3"/>
    <property type="match status" value="1"/>
</dbReference>
<reference evidence="15" key="1">
    <citation type="submission" date="2025-08" db="UniProtKB">
        <authorList>
            <consortium name="RefSeq"/>
        </authorList>
    </citation>
    <scope>IDENTIFICATION</scope>
    <source>
        <strain evidence="15">Wakin</strain>
        <tissue evidence="15">Muscle</tissue>
    </source>
</reference>
<dbReference type="InterPro" id="IPR048528">
    <property type="entry name" value="Lamp2-like_luminal"/>
</dbReference>
<keyword evidence="4" id="KW-0967">Endosome</keyword>
<feature type="chain" id="PRO_5027820087" evidence="11">
    <location>
        <begin position="21"/>
        <end position="352"/>
    </location>
</feature>
<evidence type="ECO:0000256" key="1">
    <source>
        <dbReference type="ARBA" id="ARBA00004530"/>
    </source>
</evidence>
<feature type="region of interest" description="Disordered" evidence="9">
    <location>
        <begin position="28"/>
        <end position="147"/>
    </location>
</feature>
<evidence type="ECO:0000256" key="4">
    <source>
        <dbReference type="ARBA" id="ARBA00022753"/>
    </source>
</evidence>
<dbReference type="Gene3D" id="2.60.450.20">
    <property type="match status" value="1"/>
</dbReference>
<protein>
    <submittedName>
        <fullName evidence="15">Macrosialin-like</fullName>
    </submittedName>
</protein>
<evidence type="ECO:0000256" key="10">
    <source>
        <dbReference type="SAM" id="Phobius"/>
    </source>
</evidence>
<evidence type="ECO:0000313" key="14">
    <source>
        <dbReference type="Proteomes" id="UP000515129"/>
    </source>
</evidence>
<evidence type="ECO:0000259" key="13">
    <source>
        <dbReference type="Pfam" id="PF21222"/>
    </source>
</evidence>
<evidence type="ECO:0000256" key="3">
    <source>
        <dbReference type="ARBA" id="ARBA00022729"/>
    </source>
</evidence>
<gene>
    <name evidence="15" type="primary">LOC113052258</name>
</gene>
<evidence type="ECO:0000313" key="15">
    <source>
        <dbReference type="RefSeq" id="XP_026072458.1"/>
    </source>
</evidence>
<evidence type="ECO:0000256" key="9">
    <source>
        <dbReference type="SAM" id="MobiDB-lite"/>
    </source>
</evidence>
<keyword evidence="14" id="KW-1185">Reference proteome</keyword>
<evidence type="ECO:0000256" key="6">
    <source>
        <dbReference type="ARBA" id="ARBA00023136"/>
    </source>
</evidence>
<dbReference type="Proteomes" id="UP000515129">
    <property type="component" value="Chromosome 32"/>
</dbReference>
<keyword evidence="7" id="KW-0325">Glycoprotein</keyword>
<organism evidence="14 15">
    <name type="scientific">Carassius auratus</name>
    <name type="common">Goldfish</name>
    <dbReference type="NCBI Taxonomy" id="7957"/>
    <lineage>
        <taxon>Eukaryota</taxon>
        <taxon>Metazoa</taxon>
        <taxon>Chordata</taxon>
        <taxon>Craniata</taxon>
        <taxon>Vertebrata</taxon>
        <taxon>Euteleostomi</taxon>
        <taxon>Actinopterygii</taxon>
        <taxon>Neopterygii</taxon>
        <taxon>Teleostei</taxon>
        <taxon>Ostariophysi</taxon>
        <taxon>Cypriniformes</taxon>
        <taxon>Cyprinidae</taxon>
        <taxon>Cyprininae</taxon>
        <taxon>Carassius</taxon>
    </lineage>
</organism>
<proteinExistence type="inferred from homology"/>
<evidence type="ECO:0000256" key="7">
    <source>
        <dbReference type="ARBA" id="ARBA00023180"/>
    </source>
</evidence>
<dbReference type="KEGG" id="caua:113052258"/>
<dbReference type="InterPro" id="IPR048524">
    <property type="entry name" value="Lamp2-like_TM"/>
</dbReference>
<dbReference type="PANTHER" id="PTHR11506">
    <property type="entry name" value="LYSOSOME-ASSOCIATED MEMBRANE GLYCOPROTEIN"/>
    <property type="match status" value="1"/>
</dbReference>